<keyword evidence="3" id="KW-1185">Reference proteome</keyword>
<protein>
    <submittedName>
        <fullName evidence="2">Uncharacterized protein</fullName>
    </submittedName>
</protein>
<dbReference type="RefSeq" id="WP_177220624.1">
    <property type="nucleotide sequence ID" value="NZ_FPAI01000005.1"/>
</dbReference>
<gene>
    <name evidence="2" type="ORF">HMI01_06470</name>
</gene>
<accession>A0ABQ0VRD6</accession>
<keyword evidence="1" id="KW-0812">Transmembrane</keyword>
<keyword evidence="1" id="KW-0472">Membrane</keyword>
<comment type="caution">
    <text evidence="2">The sequence shown here is derived from an EMBL/GenBank/DDBJ whole genome shotgun (WGS) entry which is preliminary data.</text>
</comment>
<evidence type="ECO:0000313" key="3">
    <source>
        <dbReference type="Proteomes" id="UP000321773"/>
    </source>
</evidence>
<name>A0ABQ0VRD6_9BACI</name>
<reference evidence="2 3" key="1">
    <citation type="submission" date="2019-07" db="EMBL/GenBank/DDBJ databases">
        <title>Whole genome shotgun sequence of Halolactibacillus miurensis NBRC 100873.</title>
        <authorList>
            <person name="Hosoyama A."/>
            <person name="Uohara A."/>
            <person name="Ohji S."/>
            <person name="Ichikawa N."/>
        </authorList>
    </citation>
    <scope>NUCLEOTIDE SEQUENCE [LARGE SCALE GENOMIC DNA]</scope>
    <source>
        <strain evidence="2 3">NBRC 100873</strain>
    </source>
</reference>
<dbReference type="Proteomes" id="UP000321773">
    <property type="component" value="Unassembled WGS sequence"/>
</dbReference>
<organism evidence="2 3">
    <name type="scientific">Halolactibacillus miurensis</name>
    <dbReference type="NCBI Taxonomy" id="306541"/>
    <lineage>
        <taxon>Bacteria</taxon>
        <taxon>Bacillati</taxon>
        <taxon>Bacillota</taxon>
        <taxon>Bacilli</taxon>
        <taxon>Bacillales</taxon>
        <taxon>Bacillaceae</taxon>
        <taxon>Halolactibacillus</taxon>
    </lineage>
</organism>
<proteinExistence type="predicted"/>
<evidence type="ECO:0000313" key="2">
    <source>
        <dbReference type="EMBL" id="GEM03659.1"/>
    </source>
</evidence>
<keyword evidence="1" id="KW-1133">Transmembrane helix</keyword>
<sequence length="58" mass="6481">MTNVFQSRMMSYPHTVVTGDNLLIMTLSGFVILNNFGMMTVVNISFAFLSTVIVMTIM</sequence>
<dbReference type="EMBL" id="BJWJ01000004">
    <property type="protein sequence ID" value="GEM03659.1"/>
    <property type="molecule type" value="Genomic_DNA"/>
</dbReference>
<evidence type="ECO:0000256" key="1">
    <source>
        <dbReference type="SAM" id="Phobius"/>
    </source>
</evidence>
<feature type="transmembrane region" description="Helical" evidence="1">
    <location>
        <begin position="38"/>
        <end position="57"/>
    </location>
</feature>